<feature type="region of interest" description="Disordered" evidence="1">
    <location>
        <begin position="70"/>
        <end position="100"/>
    </location>
</feature>
<sequence>MVSLVFDPRPAPSLLLRSATLLTPGAPAGQSGCTSRSVGPHQPEIKFHWKDFKPDSLKLHTAAFLGIKGSGGADHSSSSQVLAKKRRPTENNREDKGLEDNPGVCRFGVVHGNVHMVPAGKHCIGFNITPRYSGPWRPSMSLDMALFGADAPLKTPARGSGAEGSGLWSAAN</sequence>
<accession>A0AAV1H779</accession>
<proteinExistence type="predicted"/>
<gene>
    <name evidence="2" type="ORF">XNOV1_A017931</name>
</gene>
<evidence type="ECO:0000256" key="1">
    <source>
        <dbReference type="SAM" id="MobiDB-lite"/>
    </source>
</evidence>
<dbReference type="EMBL" id="OY660882">
    <property type="protein sequence ID" value="CAJ1080619.1"/>
    <property type="molecule type" value="Genomic_DNA"/>
</dbReference>
<evidence type="ECO:0000313" key="2">
    <source>
        <dbReference type="EMBL" id="CAJ1080619.1"/>
    </source>
</evidence>
<dbReference type="Proteomes" id="UP001178508">
    <property type="component" value="Chromosome 19"/>
</dbReference>
<keyword evidence="3" id="KW-1185">Reference proteome</keyword>
<name>A0AAV1H779_XYRNO</name>
<organism evidence="2 3">
    <name type="scientific">Xyrichtys novacula</name>
    <name type="common">Pearly razorfish</name>
    <name type="synonym">Hemipteronotus novacula</name>
    <dbReference type="NCBI Taxonomy" id="13765"/>
    <lineage>
        <taxon>Eukaryota</taxon>
        <taxon>Metazoa</taxon>
        <taxon>Chordata</taxon>
        <taxon>Craniata</taxon>
        <taxon>Vertebrata</taxon>
        <taxon>Euteleostomi</taxon>
        <taxon>Actinopterygii</taxon>
        <taxon>Neopterygii</taxon>
        <taxon>Teleostei</taxon>
        <taxon>Neoteleostei</taxon>
        <taxon>Acanthomorphata</taxon>
        <taxon>Eupercaria</taxon>
        <taxon>Labriformes</taxon>
        <taxon>Labridae</taxon>
        <taxon>Xyrichtys</taxon>
    </lineage>
</organism>
<protein>
    <submittedName>
        <fullName evidence="2">Unnamed protein product</fullName>
    </submittedName>
</protein>
<evidence type="ECO:0000313" key="3">
    <source>
        <dbReference type="Proteomes" id="UP001178508"/>
    </source>
</evidence>
<dbReference type="AlphaFoldDB" id="A0AAV1H779"/>
<feature type="compositionally biased region" description="Basic and acidic residues" evidence="1">
    <location>
        <begin position="88"/>
        <end position="99"/>
    </location>
</feature>
<reference evidence="2" key="1">
    <citation type="submission" date="2023-08" db="EMBL/GenBank/DDBJ databases">
        <authorList>
            <person name="Alioto T."/>
            <person name="Alioto T."/>
            <person name="Gomez Garrido J."/>
        </authorList>
    </citation>
    <scope>NUCLEOTIDE SEQUENCE</scope>
</reference>